<name>A0A8S0VK36_OLEEU</name>
<evidence type="ECO:0000313" key="13">
    <source>
        <dbReference type="Proteomes" id="UP000594638"/>
    </source>
</evidence>
<sequence>MQTRYMERSSSMAAREKRLLDPSSSQEAQPDRKRPALASVIVEALKLDSLQKLCSSLEPILRRVVSEEVERALAKLGPARLNGRVSPKRIEGPDGRNLQLHFKSKLSLPLFTGGKIEGEQGAAIHIVLVDARSGHVVTSGPESSVKLDVVVLEGDFNNEDDEGWTPEEFGSHMVKEREGKRPLLTGDLQVTLKEGVGTLGELTFTDNSSWIRSRRFRLGLKVASGSCDGVYIREAKTEAFTVKDHRGELYKKHYPPALNDEVWRLEKIGKDGSFHKKLLEAGISTVEHFLRHVMTDPQRLRNILGSGMSNKMWEVLVEHAKTCTLSGKVYIYYSDELENVAVVFNDIYALSGLIADGQYHSIDFLSPGQKIFVDNLVKEAYENWANVREYDGKYLLDFPQNKNSAVSQNDHVNSLQDQPNSFDHLGQLCLQSLPASVPAEHPYTNAGLTLGGHNNDIGSSYTMQSQNTDLNVAIQLDGNSFAFHTTQQAQPSGTQNTLTLCPPQLNTPSLHSVATPNLSIRGYEDLTEDDIRIQSHEILENEDMQDMLRMFSMGGHGSSSFNITDNNFTFTPYTPFNLDFQEDRRRSSGKAVVGWLKLKAALRWGIFIRKKAAERRAQIVELF</sequence>
<dbReference type="GO" id="GO:0005516">
    <property type="term" value="F:calmodulin binding"/>
    <property type="evidence" value="ECO:0007669"/>
    <property type="project" value="InterPro"/>
</dbReference>
<dbReference type="GO" id="GO:0005634">
    <property type="term" value="C:nucleus"/>
    <property type="evidence" value="ECO:0007669"/>
    <property type="project" value="UniProtKB-SubCell"/>
</dbReference>
<dbReference type="PANTHER" id="PTHR31713:SF18">
    <property type="entry name" value="OS02G0177800 PROTEIN"/>
    <property type="match status" value="1"/>
</dbReference>
<evidence type="ECO:0000256" key="7">
    <source>
        <dbReference type="ARBA" id="ARBA00023242"/>
    </source>
</evidence>
<evidence type="ECO:0000313" key="12">
    <source>
        <dbReference type="EMBL" id="CAA3031824.1"/>
    </source>
</evidence>
<dbReference type="Pfam" id="PF07887">
    <property type="entry name" value="Calmodulin_bind"/>
    <property type="match status" value="1"/>
</dbReference>
<organism evidence="12 13">
    <name type="scientific">Olea europaea subsp. europaea</name>
    <dbReference type="NCBI Taxonomy" id="158383"/>
    <lineage>
        <taxon>Eukaryota</taxon>
        <taxon>Viridiplantae</taxon>
        <taxon>Streptophyta</taxon>
        <taxon>Embryophyta</taxon>
        <taxon>Tracheophyta</taxon>
        <taxon>Spermatophyta</taxon>
        <taxon>Magnoliopsida</taxon>
        <taxon>eudicotyledons</taxon>
        <taxon>Gunneridae</taxon>
        <taxon>Pentapetalae</taxon>
        <taxon>asterids</taxon>
        <taxon>lamiids</taxon>
        <taxon>Lamiales</taxon>
        <taxon>Oleaceae</taxon>
        <taxon>Oleeae</taxon>
        <taxon>Olea</taxon>
    </lineage>
</organism>
<evidence type="ECO:0000259" key="9">
    <source>
        <dbReference type="Pfam" id="PF07887"/>
    </source>
</evidence>
<dbReference type="Gramene" id="OE9A013267T2">
    <property type="protein sequence ID" value="OE9A013267C2"/>
    <property type="gene ID" value="OE9A013267"/>
</dbReference>
<keyword evidence="3" id="KW-0805">Transcription regulation</keyword>
<reference evidence="12 13" key="1">
    <citation type="submission" date="2019-12" db="EMBL/GenBank/DDBJ databases">
        <authorList>
            <person name="Alioto T."/>
            <person name="Alioto T."/>
            <person name="Gomez Garrido J."/>
        </authorList>
    </citation>
    <scope>NUCLEOTIDE SEQUENCE [LARGE SCALE GENOMIC DNA]</scope>
</reference>
<dbReference type="InterPro" id="IPR046829">
    <property type="entry name" value="Calmod_bind_C"/>
</dbReference>
<feature type="region of interest" description="Disordered" evidence="8">
    <location>
        <begin position="1"/>
        <end position="33"/>
    </location>
</feature>
<evidence type="ECO:0000256" key="2">
    <source>
        <dbReference type="ARBA" id="ARBA00007214"/>
    </source>
</evidence>
<evidence type="ECO:0000259" key="10">
    <source>
        <dbReference type="Pfam" id="PF20451"/>
    </source>
</evidence>
<keyword evidence="4" id="KW-0238">DNA-binding</keyword>
<keyword evidence="6" id="KW-0804">Transcription</keyword>
<feature type="domain" description="Calmodulin binding protein C-terminal" evidence="11">
    <location>
        <begin position="328"/>
        <end position="390"/>
    </location>
</feature>
<feature type="domain" description="Calmodulin binding protein-like N-terminal" evidence="9">
    <location>
        <begin position="98"/>
        <end position="245"/>
    </location>
</feature>
<dbReference type="Pfam" id="PF20452">
    <property type="entry name" value="Calmod_bind_C"/>
    <property type="match status" value="1"/>
</dbReference>
<evidence type="ECO:0000256" key="1">
    <source>
        <dbReference type="ARBA" id="ARBA00004123"/>
    </source>
</evidence>
<evidence type="ECO:0000259" key="11">
    <source>
        <dbReference type="Pfam" id="PF20452"/>
    </source>
</evidence>
<evidence type="ECO:0000256" key="3">
    <source>
        <dbReference type="ARBA" id="ARBA00023015"/>
    </source>
</evidence>
<evidence type="ECO:0000256" key="5">
    <source>
        <dbReference type="ARBA" id="ARBA00023159"/>
    </source>
</evidence>
<accession>A0A8S0VK36</accession>
<dbReference type="InterPro" id="IPR012416">
    <property type="entry name" value="CBP60"/>
</dbReference>
<evidence type="ECO:0000256" key="4">
    <source>
        <dbReference type="ARBA" id="ARBA00023125"/>
    </source>
</evidence>
<feature type="domain" description="Calmodulin binding protein central" evidence="10">
    <location>
        <begin position="257"/>
        <end position="323"/>
    </location>
</feature>
<keyword evidence="5" id="KW-0010">Activator</keyword>
<dbReference type="GO" id="GO:0043565">
    <property type="term" value="F:sequence-specific DNA binding"/>
    <property type="evidence" value="ECO:0007669"/>
    <property type="project" value="TreeGrafter"/>
</dbReference>
<comment type="subcellular location">
    <subcellularLocation>
        <location evidence="1">Nucleus</location>
    </subcellularLocation>
</comment>
<proteinExistence type="inferred from homology"/>
<evidence type="ECO:0000256" key="8">
    <source>
        <dbReference type="SAM" id="MobiDB-lite"/>
    </source>
</evidence>
<dbReference type="Proteomes" id="UP000594638">
    <property type="component" value="Unassembled WGS sequence"/>
</dbReference>
<feature type="compositionally biased region" description="Polar residues" evidence="8">
    <location>
        <begin position="1"/>
        <end position="12"/>
    </location>
</feature>
<dbReference type="GO" id="GO:0003700">
    <property type="term" value="F:DNA-binding transcription factor activity"/>
    <property type="evidence" value="ECO:0007669"/>
    <property type="project" value="TreeGrafter"/>
</dbReference>
<comment type="similarity">
    <text evidence="2">Belongs to the plant ACBP60 protein family.</text>
</comment>
<comment type="caution">
    <text evidence="12">The sequence shown here is derived from an EMBL/GenBank/DDBJ whole genome shotgun (WGS) entry which is preliminary data.</text>
</comment>
<keyword evidence="13" id="KW-1185">Reference proteome</keyword>
<dbReference type="AlphaFoldDB" id="A0A8S0VK36"/>
<keyword evidence="7" id="KW-0539">Nucleus</keyword>
<dbReference type="OrthoDB" id="512636at2759"/>
<evidence type="ECO:0000256" key="6">
    <source>
        <dbReference type="ARBA" id="ARBA00023163"/>
    </source>
</evidence>
<dbReference type="GO" id="GO:0080142">
    <property type="term" value="P:regulation of salicylic acid biosynthetic process"/>
    <property type="evidence" value="ECO:0007669"/>
    <property type="project" value="TreeGrafter"/>
</dbReference>
<dbReference type="PANTHER" id="PTHR31713">
    <property type="entry name" value="OS02G0177800 PROTEIN"/>
    <property type="match status" value="1"/>
</dbReference>
<dbReference type="Gramene" id="OE9A013267T1">
    <property type="protein sequence ID" value="OE9A013267C1"/>
    <property type="gene ID" value="OE9A013267"/>
</dbReference>
<dbReference type="Pfam" id="PF20451">
    <property type="entry name" value="Calmod_bind_M"/>
    <property type="match status" value="1"/>
</dbReference>
<gene>
    <name evidence="12" type="ORF">OLEA9_A013267</name>
</gene>
<dbReference type="InterPro" id="IPR046831">
    <property type="entry name" value="Calmodulin_bind_N"/>
</dbReference>
<dbReference type="EMBL" id="CACTIH010009487">
    <property type="protein sequence ID" value="CAA3031824.1"/>
    <property type="molecule type" value="Genomic_DNA"/>
</dbReference>
<protein>
    <submittedName>
        <fullName evidence="12">Calmodulin-binding 60 B-like</fullName>
    </submittedName>
</protein>
<dbReference type="InterPro" id="IPR046830">
    <property type="entry name" value="Calmod_bind_M"/>
</dbReference>